<organism evidence="1 2">
    <name type="scientific">Friedmanniomyces endolithicus</name>
    <dbReference type="NCBI Taxonomy" id="329885"/>
    <lineage>
        <taxon>Eukaryota</taxon>
        <taxon>Fungi</taxon>
        <taxon>Dikarya</taxon>
        <taxon>Ascomycota</taxon>
        <taxon>Pezizomycotina</taxon>
        <taxon>Dothideomycetes</taxon>
        <taxon>Dothideomycetidae</taxon>
        <taxon>Mycosphaerellales</taxon>
        <taxon>Teratosphaeriaceae</taxon>
        <taxon>Friedmanniomyces</taxon>
    </lineage>
</organism>
<dbReference type="AlphaFoldDB" id="A0AAN6F685"/>
<name>A0AAN6F685_9PEZI</name>
<dbReference type="EMBL" id="JASUXU010000154">
    <property type="protein sequence ID" value="KAK0303253.1"/>
    <property type="molecule type" value="Genomic_DNA"/>
</dbReference>
<evidence type="ECO:0000313" key="1">
    <source>
        <dbReference type="EMBL" id="KAK0303253.1"/>
    </source>
</evidence>
<reference evidence="1" key="1">
    <citation type="submission" date="2021-12" db="EMBL/GenBank/DDBJ databases">
        <title>Black yeast isolated from Biological Soil Crust.</title>
        <authorList>
            <person name="Kurbessoian T."/>
        </authorList>
    </citation>
    <scope>NUCLEOTIDE SEQUENCE</scope>
    <source>
        <strain evidence="1">CCFEE 5208</strain>
    </source>
</reference>
<gene>
    <name evidence="1" type="ORF">LTR82_017617</name>
</gene>
<dbReference type="Proteomes" id="UP001168146">
    <property type="component" value="Unassembled WGS sequence"/>
</dbReference>
<evidence type="ECO:0000313" key="2">
    <source>
        <dbReference type="Proteomes" id="UP001168146"/>
    </source>
</evidence>
<proteinExistence type="predicted"/>
<protein>
    <submittedName>
        <fullName evidence="1">Uncharacterized protein</fullName>
    </submittedName>
</protein>
<accession>A0AAN6F685</accession>
<sequence length="92" mass="10535">MSTERSAGSDAHSLSRLLLLYQEKEVLLEEVERTCARILKDQADITKLQLLAAQYMGAAEQRAKLLSGLKEQERSSNERIFQIKDEIKRLET</sequence>
<comment type="caution">
    <text evidence="1">The sequence shown here is derived from an EMBL/GenBank/DDBJ whole genome shotgun (WGS) entry which is preliminary data.</text>
</comment>